<dbReference type="EMBL" id="FWDO01000005">
    <property type="protein sequence ID" value="SLM18577.1"/>
    <property type="molecule type" value="Genomic_DNA"/>
</dbReference>
<comment type="function">
    <text evidence="1">Catalyzes the reductive methylation of 2'-deoxyuridine-5'-monophosphate (dUMP) to 2'-deoxythymidine-5'-monophosphate (dTMP) while utilizing 5,10-methylenetetrahydrofolate (mTHF) as the methyl donor, and NADPH and FADH(2) as the reductant.</text>
</comment>
<dbReference type="PANTHER" id="PTHR34934">
    <property type="entry name" value="FLAVIN-DEPENDENT THYMIDYLATE SYNTHASE"/>
    <property type="match status" value="1"/>
</dbReference>
<dbReference type="GO" id="GO:0032259">
    <property type="term" value="P:methylation"/>
    <property type="evidence" value="ECO:0007669"/>
    <property type="project" value="UniProtKB-KW"/>
</dbReference>
<evidence type="ECO:0000256" key="1">
    <source>
        <dbReference type="HAMAP-Rule" id="MF_01408"/>
    </source>
</evidence>
<comment type="catalytic activity">
    <reaction evidence="1">
        <text>dUMP + (6R)-5,10-methylene-5,6,7,8-tetrahydrofolate + NADPH + H(+) = dTMP + (6S)-5,6,7,8-tetrahydrofolate + NADP(+)</text>
        <dbReference type="Rhea" id="RHEA:29043"/>
        <dbReference type="ChEBI" id="CHEBI:15378"/>
        <dbReference type="ChEBI" id="CHEBI:15636"/>
        <dbReference type="ChEBI" id="CHEBI:57453"/>
        <dbReference type="ChEBI" id="CHEBI:57783"/>
        <dbReference type="ChEBI" id="CHEBI:58349"/>
        <dbReference type="ChEBI" id="CHEBI:63528"/>
        <dbReference type="ChEBI" id="CHEBI:246422"/>
        <dbReference type="EC" id="2.1.1.148"/>
    </reaction>
</comment>
<feature type="binding site" evidence="1">
    <location>
        <begin position="92"/>
        <end position="94"/>
    </location>
    <ligand>
        <name>FAD</name>
        <dbReference type="ChEBI" id="CHEBI:57692"/>
        <note>ligand shared between neighboring subunits</note>
    </ligand>
</feature>
<keyword evidence="1" id="KW-0521">NADP</keyword>
<feature type="binding site" evidence="1">
    <location>
        <position position="200"/>
    </location>
    <ligand>
        <name>dUMP</name>
        <dbReference type="ChEBI" id="CHEBI:246422"/>
        <note>ligand shared between dimeric partners</note>
    </ligand>
</feature>
<dbReference type="PROSITE" id="PS51331">
    <property type="entry name" value="THYX"/>
    <property type="match status" value="1"/>
</dbReference>
<comment type="similarity">
    <text evidence="1">Belongs to the thymidylate synthase ThyX family.</text>
</comment>
<keyword evidence="1 3" id="KW-0808">Transferase</keyword>
<dbReference type="EC" id="2.1.1.148" evidence="1"/>
<name>A0A3P3XQQ5_9SPIR</name>
<feature type="compositionally biased region" description="Basic and acidic residues" evidence="2">
    <location>
        <begin position="275"/>
        <end position="292"/>
    </location>
</feature>
<dbReference type="Pfam" id="PF02511">
    <property type="entry name" value="Thy1"/>
    <property type="match status" value="1"/>
</dbReference>
<evidence type="ECO:0000313" key="3">
    <source>
        <dbReference type="EMBL" id="SLM18577.1"/>
    </source>
</evidence>
<organism evidence="3">
    <name type="scientific">uncultured spirochete</name>
    <dbReference type="NCBI Taxonomy" id="156406"/>
    <lineage>
        <taxon>Bacteria</taxon>
        <taxon>Pseudomonadati</taxon>
        <taxon>Spirochaetota</taxon>
        <taxon>Spirochaetia</taxon>
        <taxon>Spirochaetales</taxon>
        <taxon>environmental samples</taxon>
    </lineage>
</organism>
<gene>
    <name evidence="1 3" type="primary">thyX</name>
    <name evidence="3" type="ORF">SPIRO4BDMA_50092</name>
</gene>
<keyword evidence="1 3" id="KW-0489">Methyltransferase</keyword>
<proteinExistence type="inferred from homology"/>
<comment type="caution">
    <text evidence="1">Lacks conserved residue(s) required for the propagation of feature annotation.</text>
</comment>
<keyword evidence="1" id="KW-0274">FAD</keyword>
<feature type="binding site" evidence="1">
    <location>
        <begin position="189"/>
        <end position="191"/>
    </location>
    <ligand>
        <name>FAD</name>
        <dbReference type="ChEBI" id="CHEBI:57692"/>
        <note>ligand shared between neighboring subunits</note>
    </ligand>
</feature>
<comment type="subunit">
    <text evidence="1">Homotetramer.</text>
</comment>
<dbReference type="SUPFAM" id="SSF69796">
    <property type="entry name" value="Thymidylate synthase-complementing protein Thy1"/>
    <property type="match status" value="1"/>
</dbReference>
<dbReference type="InterPro" id="IPR003669">
    <property type="entry name" value="Thymidylate_synthase_ThyX"/>
</dbReference>
<comment type="cofactor">
    <cofactor evidence="1">
        <name>FAD</name>
        <dbReference type="ChEBI" id="CHEBI:57692"/>
    </cofactor>
    <text evidence="1">Binds 4 FAD per tetramer. Each FAD binding site is formed by three monomers.</text>
</comment>
<protein>
    <recommendedName>
        <fullName evidence="1">Flavin-dependent thymidylate synthase</fullName>
        <shortName evidence="1">FDTS</shortName>
        <ecNumber evidence="1">2.1.1.148</ecNumber>
    </recommendedName>
    <alternativeName>
        <fullName evidence="1">FAD-dependent thymidylate synthase</fullName>
    </alternativeName>
    <alternativeName>
        <fullName evidence="1">Thymidylate synthase ThyX</fullName>
        <shortName evidence="1">TS</shortName>
        <shortName evidence="1">TSase</shortName>
    </alternativeName>
</protein>
<dbReference type="GO" id="GO:0006235">
    <property type="term" value="P:dTTP biosynthetic process"/>
    <property type="evidence" value="ECO:0007669"/>
    <property type="project" value="UniProtKB-UniRule"/>
</dbReference>
<dbReference type="GO" id="GO:0006231">
    <property type="term" value="P:dTMP biosynthetic process"/>
    <property type="evidence" value="ECO:0007669"/>
    <property type="project" value="UniProtKB-UniRule"/>
</dbReference>
<feature type="binding site" evidence="1">
    <location>
        <position position="69"/>
    </location>
    <ligand>
        <name>FAD</name>
        <dbReference type="ChEBI" id="CHEBI:57692"/>
        <note>ligand shared between neighboring subunits</note>
    </ligand>
</feature>
<dbReference type="PANTHER" id="PTHR34934:SF1">
    <property type="entry name" value="FLAVIN-DEPENDENT THYMIDYLATE SYNTHASE"/>
    <property type="match status" value="1"/>
</dbReference>
<dbReference type="GO" id="GO:0050660">
    <property type="term" value="F:flavin adenine dinucleotide binding"/>
    <property type="evidence" value="ECO:0007669"/>
    <property type="project" value="UniProtKB-UniRule"/>
</dbReference>
<sequence>MAHCSIPEAEAILDKEFPVLDKGFVRLVDYLGGDRRIIQAARVSYGEGTKSYREDAALIDYLWRHEHTSPFEQVILTFHVKLPIFVARQWIRHRTARVNEISGRYSILRDEFFLPEPEALAPQSDDNKQGRSVTPFAAQTASQVQEILKEGSQISYARYKQLIDLGLAREISRIALPLSLYTEWYWQIDLHNLFRFLMLRLDSHAQREIREYAKVILEITRAVAPAATASFERHTLRGVRFSGPEMAELRRRLGIEVSDAHDQPDESAGMPPGLSKKELERFEEKLRSGRQL</sequence>
<reference evidence="3" key="1">
    <citation type="submission" date="2017-02" db="EMBL/GenBank/DDBJ databases">
        <authorList>
            <person name="Regsiter A."/>
            <person name="William W."/>
        </authorList>
    </citation>
    <scope>NUCLEOTIDE SEQUENCE</scope>
    <source>
        <strain evidence="3">BdmA 4</strain>
    </source>
</reference>
<accession>A0A3P3XQQ5</accession>
<dbReference type="GO" id="GO:0004799">
    <property type="term" value="F:thymidylate synthase activity"/>
    <property type="evidence" value="ECO:0007669"/>
    <property type="project" value="TreeGrafter"/>
</dbReference>
<feature type="binding site" description="in other chain" evidence="1">
    <location>
        <position position="173"/>
    </location>
    <ligand>
        <name>dUMP</name>
        <dbReference type="ChEBI" id="CHEBI:246422"/>
        <note>ligand shared between dimeric partners</note>
    </ligand>
</feature>
<feature type="binding site" evidence="1">
    <location>
        <begin position="89"/>
        <end position="92"/>
    </location>
    <ligand>
        <name>dUMP</name>
        <dbReference type="ChEBI" id="CHEBI:246422"/>
        <note>ligand shared between dimeric partners</note>
    </ligand>
</feature>
<dbReference type="CDD" id="cd20175">
    <property type="entry name" value="ThyX"/>
    <property type="match status" value="1"/>
</dbReference>
<dbReference type="UniPathway" id="UPA00575"/>
<dbReference type="InterPro" id="IPR036098">
    <property type="entry name" value="Thymidylate_synthase_ThyX_sf"/>
</dbReference>
<feature type="binding site" description="in other chain" evidence="1">
    <location>
        <begin position="100"/>
        <end position="104"/>
    </location>
    <ligand>
        <name>dUMP</name>
        <dbReference type="ChEBI" id="CHEBI:246422"/>
        <note>ligand shared between dimeric partners</note>
    </ligand>
</feature>
<dbReference type="GO" id="GO:0050797">
    <property type="term" value="F:thymidylate synthase (FAD) activity"/>
    <property type="evidence" value="ECO:0007669"/>
    <property type="project" value="UniProtKB-UniRule"/>
</dbReference>
<comment type="pathway">
    <text evidence="1">Pyrimidine metabolism; dTTP biosynthesis.</text>
</comment>
<dbReference type="NCBIfam" id="TIGR02170">
    <property type="entry name" value="thyX"/>
    <property type="match status" value="1"/>
</dbReference>
<keyword evidence="1" id="KW-0285">Flavoprotein</keyword>
<feature type="active site" description="Involved in ionization of N3 of dUMP, leading to its activation" evidence="1">
    <location>
        <position position="200"/>
    </location>
</feature>
<dbReference type="HAMAP" id="MF_01408">
    <property type="entry name" value="ThyX"/>
    <property type="match status" value="1"/>
</dbReference>
<keyword evidence="1" id="KW-0545">Nucleotide biosynthesis</keyword>
<dbReference type="AlphaFoldDB" id="A0A3P3XQQ5"/>
<feature type="region of interest" description="Disordered" evidence="2">
    <location>
        <begin position="260"/>
        <end position="292"/>
    </location>
</feature>
<dbReference type="GO" id="GO:0070402">
    <property type="term" value="F:NADPH binding"/>
    <property type="evidence" value="ECO:0007669"/>
    <property type="project" value="TreeGrafter"/>
</dbReference>
<evidence type="ECO:0000256" key="2">
    <source>
        <dbReference type="SAM" id="MobiDB-lite"/>
    </source>
</evidence>
<dbReference type="Gene3D" id="3.30.1360.170">
    <property type="match status" value="1"/>
</dbReference>
<feature type="binding site" evidence="1">
    <location>
        <position position="100"/>
    </location>
    <ligand>
        <name>FAD</name>
        <dbReference type="ChEBI" id="CHEBI:57692"/>
        <note>ligand shared between neighboring subunits</note>
    </ligand>
</feature>